<dbReference type="Proteomes" id="UP000799771">
    <property type="component" value="Unassembled WGS sequence"/>
</dbReference>
<dbReference type="RefSeq" id="XP_033522593.1">
    <property type="nucleotide sequence ID" value="XM_033668423.1"/>
</dbReference>
<keyword evidence="1" id="KW-0812">Transmembrane</keyword>
<dbReference type="EMBL" id="ML977509">
    <property type="protein sequence ID" value="KAF2128204.1"/>
    <property type="molecule type" value="Genomic_DNA"/>
</dbReference>
<dbReference type="AlphaFoldDB" id="A0A6A6AAW4"/>
<proteinExistence type="predicted"/>
<keyword evidence="1" id="KW-0472">Membrane</keyword>
<protein>
    <submittedName>
        <fullName evidence="2">Uncharacterized protein</fullName>
    </submittedName>
</protein>
<keyword evidence="1" id="KW-1133">Transmembrane helix</keyword>
<name>A0A6A6AAW4_9PLEO</name>
<reference evidence="2" key="1">
    <citation type="journal article" date="2020" name="Stud. Mycol.">
        <title>101 Dothideomycetes genomes: a test case for predicting lifestyles and emergence of pathogens.</title>
        <authorList>
            <person name="Haridas S."/>
            <person name="Albert R."/>
            <person name="Binder M."/>
            <person name="Bloem J."/>
            <person name="Labutti K."/>
            <person name="Salamov A."/>
            <person name="Andreopoulos B."/>
            <person name="Baker S."/>
            <person name="Barry K."/>
            <person name="Bills G."/>
            <person name="Bluhm B."/>
            <person name="Cannon C."/>
            <person name="Castanera R."/>
            <person name="Culley D."/>
            <person name="Daum C."/>
            <person name="Ezra D."/>
            <person name="Gonzalez J."/>
            <person name="Henrissat B."/>
            <person name="Kuo A."/>
            <person name="Liang C."/>
            <person name="Lipzen A."/>
            <person name="Lutzoni F."/>
            <person name="Magnuson J."/>
            <person name="Mondo S."/>
            <person name="Nolan M."/>
            <person name="Ohm R."/>
            <person name="Pangilinan J."/>
            <person name="Park H.-J."/>
            <person name="Ramirez L."/>
            <person name="Alfaro M."/>
            <person name="Sun H."/>
            <person name="Tritt A."/>
            <person name="Yoshinaga Y."/>
            <person name="Zwiers L.-H."/>
            <person name="Turgeon B."/>
            <person name="Goodwin S."/>
            <person name="Spatafora J."/>
            <person name="Crous P."/>
            <person name="Grigoriev I."/>
        </authorList>
    </citation>
    <scope>NUCLEOTIDE SEQUENCE</scope>
    <source>
        <strain evidence="2">CBS 119687</strain>
    </source>
</reference>
<evidence type="ECO:0000313" key="3">
    <source>
        <dbReference type="Proteomes" id="UP000799771"/>
    </source>
</evidence>
<sequence length="53" mass="5464">MSRHVAGLGGARGGILVALLRVVGFFAVVMLCHVLCVGNGVGLLVEDFLKQIG</sequence>
<dbReference type="GeneID" id="54408855"/>
<gene>
    <name evidence="2" type="ORF">P153DRAFT_368076</name>
</gene>
<organism evidence="2 3">
    <name type="scientific">Dothidotthia symphoricarpi CBS 119687</name>
    <dbReference type="NCBI Taxonomy" id="1392245"/>
    <lineage>
        <taxon>Eukaryota</taxon>
        <taxon>Fungi</taxon>
        <taxon>Dikarya</taxon>
        <taxon>Ascomycota</taxon>
        <taxon>Pezizomycotina</taxon>
        <taxon>Dothideomycetes</taxon>
        <taxon>Pleosporomycetidae</taxon>
        <taxon>Pleosporales</taxon>
        <taxon>Dothidotthiaceae</taxon>
        <taxon>Dothidotthia</taxon>
    </lineage>
</organism>
<accession>A0A6A6AAW4</accession>
<evidence type="ECO:0000256" key="1">
    <source>
        <dbReference type="SAM" id="Phobius"/>
    </source>
</evidence>
<feature type="transmembrane region" description="Helical" evidence="1">
    <location>
        <begin position="22"/>
        <end position="45"/>
    </location>
</feature>
<keyword evidence="3" id="KW-1185">Reference proteome</keyword>
<evidence type="ECO:0000313" key="2">
    <source>
        <dbReference type="EMBL" id="KAF2128204.1"/>
    </source>
</evidence>